<feature type="binding site" evidence="9">
    <location>
        <position position="48"/>
    </location>
    <ligand>
        <name>FMN</name>
        <dbReference type="ChEBI" id="CHEBI:58210"/>
    </ligand>
</feature>
<dbReference type="Pfam" id="PF01180">
    <property type="entry name" value="DHO_dh"/>
    <property type="match status" value="1"/>
</dbReference>
<feature type="binding site" evidence="9">
    <location>
        <position position="221"/>
    </location>
    <ligand>
        <name>FMN</name>
        <dbReference type="ChEBI" id="CHEBI:58210"/>
    </ligand>
</feature>
<dbReference type="InterPro" id="IPR013785">
    <property type="entry name" value="Aldolase_TIM"/>
</dbReference>
<feature type="binding site" evidence="9">
    <location>
        <begin position="295"/>
        <end position="296"/>
    </location>
    <ligand>
        <name>FMN</name>
        <dbReference type="ChEBI" id="CHEBI:58210"/>
    </ligand>
</feature>
<feature type="binding site" evidence="9">
    <location>
        <position position="195"/>
    </location>
    <ligand>
        <name>FMN</name>
        <dbReference type="ChEBI" id="CHEBI:58210"/>
    </ligand>
</feature>
<evidence type="ECO:0000256" key="7">
    <source>
        <dbReference type="ARBA" id="ARBA00022975"/>
    </source>
</evidence>
<dbReference type="SUPFAM" id="SSF51395">
    <property type="entry name" value="FMN-linked oxidoreductases"/>
    <property type="match status" value="1"/>
</dbReference>
<dbReference type="EMBL" id="JYNY01000341">
    <property type="protein sequence ID" value="KJJ84511.1"/>
    <property type="molecule type" value="Genomic_DNA"/>
</dbReference>
<proteinExistence type="inferred from homology"/>
<dbReference type="InterPro" id="IPR005720">
    <property type="entry name" value="Dihydroorotate_DH_cat"/>
</dbReference>
<dbReference type="Proteomes" id="UP000033428">
    <property type="component" value="Unassembled WGS sequence"/>
</dbReference>
<dbReference type="HAMAP" id="MF_00224">
    <property type="entry name" value="DHO_dh_type1"/>
    <property type="match status" value="1"/>
</dbReference>
<feature type="binding site" evidence="9">
    <location>
        <begin position="273"/>
        <end position="274"/>
    </location>
    <ligand>
        <name>FMN</name>
        <dbReference type="ChEBI" id="CHEBI:58210"/>
    </ligand>
</feature>
<feature type="binding site" evidence="9">
    <location>
        <begin position="72"/>
        <end position="73"/>
    </location>
    <ligand>
        <name>FMN</name>
        <dbReference type="ChEBI" id="CHEBI:58210"/>
    </ligand>
</feature>
<feature type="binding site" evidence="9">
    <location>
        <begin position="222"/>
        <end position="223"/>
    </location>
    <ligand>
        <name>substrate</name>
    </ligand>
</feature>
<dbReference type="InterPro" id="IPR001295">
    <property type="entry name" value="Dihydroorotate_DH_CS"/>
</dbReference>
<dbReference type="PATRIC" id="fig|1609969.3.peg.1738"/>
<name>A0A0F0CSK5_9BACT</name>
<keyword evidence="5 9" id="KW-0285">Flavoprotein</keyword>
<feature type="binding site" evidence="9">
    <location>
        <position position="154"/>
    </location>
    <ligand>
        <name>FMN</name>
        <dbReference type="ChEBI" id="CHEBI:58210"/>
    </ligand>
</feature>
<comment type="pathway">
    <text evidence="2 9">Pyrimidine metabolism; UMP biosynthesis via de novo pathway.</text>
</comment>
<keyword evidence="4 9" id="KW-0963">Cytoplasm</keyword>
<keyword evidence="8 9" id="KW-0560">Oxidoreductase</keyword>
<sequence>MEINQKIAIRHDKVARIFSRKKKKDKSMQDLAIEIFGVKFNNPIWTASGTFGNGKEFQDFVDLRQVGAILPKTITVHERKGNPLPRIVESSSGLINSIGLENKGVEWFVKEVFPFLKATGTRIVVSVAGKNKEEFSECVTFLLAHCVPDAIEINLSCPNVAHANTKYSLFAQDPEASAEIVSAIKKIARVPLIAKLTPMVSDIREIAKSVETAGAQAVALVNTYPAMAIDAETFKPLIGNISGGLSGPAIKPMALKAVWDVYKSVKIPVIGIGGIMTGIDVAEFMIAGARAVQIGTVNFVDPGAYGRILKEFGDYLDRKKIKKSEELIGRLDVGSLAK</sequence>
<dbReference type="CDD" id="cd04740">
    <property type="entry name" value="DHOD_1B_like"/>
    <property type="match status" value="1"/>
</dbReference>
<comment type="similarity">
    <text evidence="3 9">Belongs to the dihydroorotate dehydrogenase family. Type 1 subfamily.</text>
</comment>
<dbReference type="GO" id="GO:0044205">
    <property type="term" value="P:'de novo' UMP biosynthetic process"/>
    <property type="evidence" value="ECO:0007669"/>
    <property type="project" value="UniProtKB-UniRule"/>
</dbReference>
<reference evidence="11 12" key="1">
    <citation type="submission" date="2015-02" db="EMBL/GenBank/DDBJ databases">
        <title>Single-cell genomics of uncultivated deep-branching MTB reveals a conserved set of magnetosome genes.</title>
        <authorList>
            <person name="Kolinko S."/>
            <person name="Richter M."/>
            <person name="Glockner F.O."/>
            <person name="Brachmann A."/>
            <person name="Schuler D."/>
        </authorList>
    </citation>
    <scope>NUCLEOTIDE SEQUENCE [LARGE SCALE GENOMIC DNA]</scope>
    <source>
        <strain evidence="11">SKK-01</strain>
    </source>
</reference>
<dbReference type="NCBIfam" id="TIGR01037">
    <property type="entry name" value="pyrD_sub1_fam"/>
    <property type="match status" value="1"/>
</dbReference>
<feature type="binding site" evidence="9">
    <location>
        <begin position="96"/>
        <end position="100"/>
    </location>
    <ligand>
        <name>substrate</name>
    </ligand>
</feature>
<comment type="caution">
    <text evidence="9">Lacks conserved residue(s) required for the propagation of feature annotation.</text>
</comment>
<dbReference type="UniPathway" id="UPA00070"/>
<feature type="binding site" evidence="9">
    <location>
        <position position="247"/>
    </location>
    <ligand>
        <name>FMN</name>
        <dbReference type="ChEBI" id="CHEBI:58210"/>
    </ligand>
</feature>
<dbReference type="PROSITE" id="PS00911">
    <property type="entry name" value="DHODEHASE_1"/>
    <property type="match status" value="1"/>
</dbReference>
<evidence type="ECO:0000313" key="12">
    <source>
        <dbReference type="Proteomes" id="UP000033428"/>
    </source>
</evidence>
<feature type="domain" description="Dihydroorotate dehydrogenase catalytic" evidence="10">
    <location>
        <begin position="31"/>
        <end position="314"/>
    </location>
</feature>
<dbReference type="InterPro" id="IPR033888">
    <property type="entry name" value="DHOD_1B"/>
</dbReference>
<dbReference type="PANTHER" id="PTHR48109">
    <property type="entry name" value="DIHYDROOROTATE DEHYDROGENASE (QUINONE), MITOCHONDRIAL-RELATED"/>
    <property type="match status" value="1"/>
</dbReference>
<dbReference type="FunFam" id="3.20.20.70:FF:000027">
    <property type="entry name" value="Dihydropyrimidine dehydrogenase [NADP(+)]"/>
    <property type="match status" value="1"/>
</dbReference>
<evidence type="ECO:0000259" key="10">
    <source>
        <dbReference type="Pfam" id="PF01180"/>
    </source>
</evidence>
<evidence type="ECO:0000256" key="3">
    <source>
        <dbReference type="ARBA" id="ARBA00008008"/>
    </source>
</evidence>
<evidence type="ECO:0000256" key="4">
    <source>
        <dbReference type="ARBA" id="ARBA00022490"/>
    </source>
</evidence>
<evidence type="ECO:0000256" key="6">
    <source>
        <dbReference type="ARBA" id="ARBA00022643"/>
    </source>
</evidence>
<dbReference type="PANTHER" id="PTHR48109:SF1">
    <property type="entry name" value="DIHYDROOROTATE DEHYDROGENASE (FUMARATE)"/>
    <property type="match status" value="1"/>
</dbReference>
<feature type="binding site" evidence="9">
    <location>
        <position position="154"/>
    </location>
    <ligand>
        <name>substrate</name>
    </ligand>
</feature>
<feature type="binding site" evidence="9">
    <location>
        <position position="72"/>
    </location>
    <ligand>
        <name>substrate</name>
    </ligand>
</feature>
<dbReference type="AlphaFoldDB" id="A0A0F0CSK5"/>
<keyword evidence="7 9" id="KW-0665">Pyrimidine biosynthesis</keyword>
<dbReference type="PROSITE" id="PS00912">
    <property type="entry name" value="DHODEHASE_2"/>
    <property type="match status" value="1"/>
</dbReference>
<dbReference type="Gene3D" id="3.20.20.70">
    <property type="entry name" value="Aldolase class I"/>
    <property type="match status" value="1"/>
</dbReference>
<dbReference type="EC" id="1.3.-.-" evidence="9"/>
<comment type="cofactor">
    <cofactor evidence="9">
        <name>FMN</name>
        <dbReference type="ChEBI" id="CHEBI:58210"/>
    </cofactor>
    <text evidence="9">Binds 1 FMN per subunit.</text>
</comment>
<comment type="function">
    <text evidence="9">Catalyzes the conversion of dihydroorotate to orotate.</text>
</comment>
<evidence type="ECO:0000256" key="1">
    <source>
        <dbReference type="ARBA" id="ARBA00004496"/>
    </source>
</evidence>
<comment type="caution">
    <text evidence="11">The sequence shown here is derived from an EMBL/GenBank/DDBJ whole genome shotgun (WGS) entry which is preliminary data.</text>
</comment>
<evidence type="ECO:0000256" key="8">
    <source>
        <dbReference type="ARBA" id="ARBA00023002"/>
    </source>
</evidence>
<protein>
    <recommendedName>
        <fullName evidence="9">Dihydroorotate dehydrogenase</fullName>
        <shortName evidence="9">DHOD</shortName>
        <shortName evidence="9">DHODase</shortName>
        <shortName evidence="9">DHOdehase</shortName>
        <ecNumber evidence="9">1.3.-.-</ecNumber>
    </recommendedName>
</protein>
<evidence type="ECO:0000256" key="9">
    <source>
        <dbReference type="HAMAP-Rule" id="MF_00224"/>
    </source>
</evidence>
<dbReference type="GO" id="GO:0004152">
    <property type="term" value="F:dihydroorotate dehydrogenase activity"/>
    <property type="evidence" value="ECO:0007669"/>
    <property type="project" value="UniProtKB-UniRule"/>
</dbReference>
<comment type="catalytic activity">
    <reaction evidence="9">
        <text>(S)-dihydroorotate + A = orotate + AH2</text>
        <dbReference type="Rhea" id="RHEA:18073"/>
        <dbReference type="ChEBI" id="CHEBI:13193"/>
        <dbReference type="ChEBI" id="CHEBI:17499"/>
        <dbReference type="ChEBI" id="CHEBI:30839"/>
        <dbReference type="ChEBI" id="CHEBI:30864"/>
    </reaction>
</comment>
<organism evidence="11 12">
    <name type="scientific">Candidatus Omnitrophus magneticus</name>
    <dbReference type="NCBI Taxonomy" id="1609969"/>
    <lineage>
        <taxon>Bacteria</taxon>
        <taxon>Pseudomonadati</taxon>
        <taxon>Candidatus Omnitrophota</taxon>
        <taxon>Candidatus Omnitrophus</taxon>
    </lineage>
</organism>
<dbReference type="PIRSF" id="PIRSF000164">
    <property type="entry name" value="DHO_oxidase"/>
    <property type="match status" value="1"/>
</dbReference>
<gene>
    <name evidence="9" type="primary">pyrD</name>
    <name evidence="11" type="ORF">OMAG_001615</name>
</gene>
<keyword evidence="6 9" id="KW-0288">FMN</keyword>
<dbReference type="InterPro" id="IPR049622">
    <property type="entry name" value="Dihydroorotate_DH_I"/>
</dbReference>
<evidence type="ECO:0000256" key="5">
    <source>
        <dbReference type="ARBA" id="ARBA00022630"/>
    </source>
</evidence>
<evidence type="ECO:0000313" key="11">
    <source>
        <dbReference type="EMBL" id="KJJ84511.1"/>
    </source>
</evidence>
<dbReference type="InterPro" id="IPR012135">
    <property type="entry name" value="Dihydroorotate_DH_1_2"/>
</dbReference>
<feature type="active site" description="Nucleophile" evidence="9">
    <location>
        <position position="157"/>
    </location>
</feature>
<dbReference type="GO" id="GO:0006207">
    <property type="term" value="P:'de novo' pyrimidine nucleobase biosynthetic process"/>
    <property type="evidence" value="ECO:0007669"/>
    <property type="project" value="InterPro"/>
</dbReference>
<dbReference type="NCBIfam" id="NF005574">
    <property type="entry name" value="PRK07259.1"/>
    <property type="match status" value="1"/>
</dbReference>
<accession>A0A0F0CSK5</accession>
<dbReference type="InterPro" id="IPR024920">
    <property type="entry name" value="Dihydroorotate_DH_1"/>
</dbReference>
<comment type="subcellular location">
    <subcellularLocation>
        <location evidence="1 9">Cytoplasm</location>
    </subcellularLocation>
</comment>
<keyword evidence="12" id="KW-1185">Reference proteome</keyword>
<evidence type="ECO:0000256" key="2">
    <source>
        <dbReference type="ARBA" id="ARBA00004725"/>
    </source>
</evidence>
<dbReference type="GO" id="GO:0005737">
    <property type="term" value="C:cytoplasm"/>
    <property type="evidence" value="ECO:0007669"/>
    <property type="project" value="UniProtKB-SubCell"/>
</dbReference>
<dbReference type="InterPro" id="IPR050074">
    <property type="entry name" value="DHO_dehydrogenase"/>
</dbReference>